<evidence type="ECO:0000313" key="2">
    <source>
        <dbReference type="Proteomes" id="UP001523369"/>
    </source>
</evidence>
<comment type="caution">
    <text evidence="1">The sequence shown here is derived from an EMBL/GenBank/DDBJ whole genome shotgun (WGS) entry which is preliminary data.</text>
</comment>
<dbReference type="EMBL" id="JAMYJR010000002">
    <property type="protein sequence ID" value="MCO8269623.1"/>
    <property type="molecule type" value="Genomic_DNA"/>
</dbReference>
<reference evidence="1 2" key="1">
    <citation type="submission" date="2022-06" db="EMBL/GenBank/DDBJ databases">
        <title>New Species of the Genus Actinoplanes, ActinopZanes ferrugineus.</title>
        <authorList>
            <person name="Ding P."/>
        </authorList>
    </citation>
    <scope>NUCLEOTIDE SEQUENCE [LARGE SCALE GENOMIC DNA]</scope>
    <source>
        <strain evidence="1 2">TRM88003</strain>
    </source>
</reference>
<organism evidence="1 2">
    <name type="scientific">Paractinoplanes aksuensis</name>
    <dbReference type="NCBI Taxonomy" id="2939490"/>
    <lineage>
        <taxon>Bacteria</taxon>
        <taxon>Bacillati</taxon>
        <taxon>Actinomycetota</taxon>
        <taxon>Actinomycetes</taxon>
        <taxon>Micromonosporales</taxon>
        <taxon>Micromonosporaceae</taxon>
        <taxon>Paractinoplanes</taxon>
    </lineage>
</organism>
<proteinExistence type="predicted"/>
<sequence length="118" mass="13230">MLTGAVILESLAPGTVLDDTHVQLHKLTRYAIDDNTPEQPQVWTVLEFTSTADPTELAHHFARSLTGRGWYTSYDTDDETFVIFPGQVFHYRTGDTQARAEAETYARAAGVPESQLDW</sequence>
<keyword evidence="2" id="KW-1185">Reference proteome</keyword>
<dbReference type="Proteomes" id="UP001523369">
    <property type="component" value="Unassembled WGS sequence"/>
</dbReference>
<dbReference type="RefSeq" id="WP_253235758.1">
    <property type="nucleotide sequence ID" value="NZ_JAMYJR010000002.1"/>
</dbReference>
<accession>A0ABT1DGK2</accession>
<gene>
    <name evidence="1" type="ORF">M1L60_03345</name>
</gene>
<protein>
    <submittedName>
        <fullName evidence="1">Uncharacterized protein</fullName>
    </submittedName>
</protein>
<name>A0ABT1DGK2_9ACTN</name>
<evidence type="ECO:0000313" key="1">
    <source>
        <dbReference type="EMBL" id="MCO8269623.1"/>
    </source>
</evidence>